<evidence type="ECO:0000313" key="2">
    <source>
        <dbReference type="Proteomes" id="UP000324611"/>
    </source>
</evidence>
<dbReference type="AlphaFoldDB" id="A0A5B2W1D8"/>
<keyword evidence="2" id="KW-1185">Reference proteome</keyword>
<reference evidence="1 2" key="2">
    <citation type="submission" date="2019-09" db="EMBL/GenBank/DDBJ databases">
        <authorList>
            <person name="Jin C."/>
        </authorList>
    </citation>
    <scope>NUCLEOTIDE SEQUENCE [LARGE SCALE GENOMIC DNA]</scope>
    <source>
        <strain evidence="1 2">BN140078</strain>
    </source>
</reference>
<proteinExistence type="predicted"/>
<sequence length="439" mass="48613">MQRKLQEMANNSPQARQAAAFGAMANGGLTAPLPVSQAAPVAQLKVKIGADTYKLRKRGFGMQDLINLVKANQGTTVLRWDWKAKVKDYVRERAVTPWPFATVQELIQYLVKSNRKTPAEKNREQDARIRGLNTGAGAREMRYGRILSYESRKAHRRITKQVETLPAFTSTKSDLEALRPGARSATSDFTHTNNEFINMHALSQASLQRLDFMAPGGVTIDTHGYSSRGDRTVDPRTLPSSFGLGTIKIGPDIGTYMKEGETNARPNPQQMGYLNPLEENRLPELSPQTALKRGLYNQGHFDKPQGLGYNHDHSSVEFLGAVSGSSLNNAQRDNMQRQQTLSNYAILQSAYRICPDVPVAAALHNSKHVPTAREEMDALTNFIAVVDNPLSSGSDRDNAKKAIRQVLTQILRAFNKLEDVDSEDEGTMPTSPYTPGDYL</sequence>
<name>A0A5B2W1D8_9BACT</name>
<reference evidence="1 2" key="1">
    <citation type="submission" date="2019-09" db="EMBL/GenBank/DDBJ databases">
        <title>Chitinophaga ginsengihumi sp. nov., isolated from soil of ginseng rhizosphere.</title>
        <authorList>
            <person name="Lee J."/>
        </authorList>
    </citation>
    <scope>NUCLEOTIDE SEQUENCE [LARGE SCALE GENOMIC DNA]</scope>
    <source>
        <strain evidence="1 2">BN140078</strain>
    </source>
</reference>
<protein>
    <submittedName>
        <fullName evidence="1">Uncharacterized protein</fullName>
    </submittedName>
</protein>
<dbReference type="Proteomes" id="UP000324611">
    <property type="component" value="Unassembled WGS sequence"/>
</dbReference>
<dbReference type="EMBL" id="VUOC01000001">
    <property type="protein sequence ID" value="KAA2245471.1"/>
    <property type="molecule type" value="Genomic_DNA"/>
</dbReference>
<accession>A0A5B2W1D8</accession>
<organism evidence="1 2">
    <name type="scientific">Chitinophaga agrisoli</name>
    <dbReference type="NCBI Taxonomy" id="2607653"/>
    <lineage>
        <taxon>Bacteria</taxon>
        <taxon>Pseudomonadati</taxon>
        <taxon>Bacteroidota</taxon>
        <taxon>Chitinophagia</taxon>
        <taxon>Chitinophagales</taxon>
        <taxon>Chitinophagaceae</taxon>
        <taxon>Chitinophaga</taxon>
    </lineage>
</organism>
<comment type="caution">
    <text evidence="1">The sequence shown here is derived from an EMBL/GenBank/DDBJ whole genome shotgun (WGS) entry which is preliminary data.</text>
</comment>
<gene>
    <name evidence="1" type="ORF">F0L74_05805</name>
</gene>
<evidence type="ECO:0000313" key="1">
    <source>
        <dbReference type="EMBL" id="KAA2245471.1"/>
    </source>
</evidence>